<dbReference type="EMBL" id="JAZHXI010000001">
    <property type="protein sequence ID" value="KAL2076212.1"/>
    <property type="molecule type" value="Genomic_DNA"/>
</dbReference>
<accession>A0ABR4D216</accession>
<feature type="compositionally biased region" description="Basic and acidic residues" evidence="1">
    <location>
        <begin position="42"/>
        <end position="56"/>
    </location>
</feature>
<dbReference type="PANTHER" id="PTHR37540:SF5">
    <property type="entry name" value="TRANSCRIPTION FACTOR DOMAIN-CONTAINING PROTEIN"/>
    <property type="match status" value="1"/>
</dbReference>
<protein>
    <submittedName>
        <fullName evidence="2">Uncharacterized protein</fullName>
    </submittedName>
</protein>
<feature type="compositionally biased region" description="Polar residues" evidence="1">
    <location>
        <begin position="1"/>
        <end position="21"/>
    </location>
</feature>
<comment type="caution">
    <text evidence="2">The sequence shown here is derived from an EMBL/GenBank/DDBJ whole genome shotgun (WGS) entry which is preliminary data.</text>
</comment>
<sequence length="514" mass="57811">MAAPSEDSSSTFAKTPRSKSASPPIIELRFIDETQRQNSSQIRKEIRSHVRKASHERQRRLNAAAKARPLEGARVLLQKQKQKKEEEEGSDSPSRAKMLPSLQQLQITEARHSEGSMSSGANTPVETVVEWDFPPREEVRTEFGSREMELTKTDLPDDYSGPVDHLISSGNSSPSAPCMDLEMVAPYALVLGGDGPVLQMRSQNWPFPRIFSKKPGVSVWMPGSVIPVPELGSRPSLLKSSKVVPWICNSAEYFCFKEETIRWVNKRLDNDPTHEMTIGGIMCLMSWEIARGNVEETALHMDGLVRIVTMKGGLKRLCPIKQFCWKIHLIDLIVAVTTTTRPRFWDQNPQKPAIYTNLSNQIADSPLHGTMDFGSSSFCPATLILLQEMRDLTNGVKATLSRGTGTGLFPIIDAASSIYRRAFLKVPFDSPCNSKDVERICELLEDHSADETWVKYPGLLMWILLVGMSAAKRERRSFLTMFLYRVGTTAVWWGMDECTMAVMTFLRVKRRAEE</sequence>
<keyword evidence="3" id="KW-1185">Reference proteome</keyword>
<evidence type="ECO:0000256" key="1">
    <source>
        <dbReference type="SAM" id="MobiDB-lite"/>
    </source>
</evidence>
<proteinExistence type="predicted"/>
<dbReference type="Proteomes" id="UP001595075">
    <property type="component" value="Unassembled WGS sequence"/>
</dbReference>
<reference evidence="2 3" key="1">
    <citation type="journal article" date="2024" name="Commun. Biol.">
        <title>Comparative genomic analysis of thermophilic fungi reveals convergent evolutionary adaptations and gene losses.</title>
        <authorList>
            <person name="Steindorff A.S."/>
            <person name="Aguilar-Pontes M.V."/>
            <person name="Robinson A.J."/>
            <person name="Andreopoulos B."/>
            <person name="LaButti K."/>
            <person name="Kuo A."/>
            <person name="Mondo S."/>
            <person name="Riley R."/>
            <person name="Otillar R."/>
            <person name="Haridas S."/>
            <person name="Lipzen A."/>
            <person name="Grimwood J."/>
            <person name="Schmutz J."/>
            <person name="Clum A."/>
            <person name="Reid I.D."/>
            <person name="Moisan M.C."/>
            <person name="Butler G."/>
            <person name="Nguyen T.T.M."/>
            <person name="Dewar K."/>
            <person name="Conant G."/>
            <person name="Drula E."/>
            <person name="Henrissat B."/>
            <person name="Hansel C."/>
            <person name="Singer S."/>
            <person name="Hutchinson M.I."/>
            <person name="de Vries R.P."/>
            <person name="Natvig D.O."/>
            <person name="Powell A.J."/>
            <person name="Tsang A."/>
            <person name="Grigoriev I.V."/>
        </authorList>
    </citation>
    <scope>NUCLEOTIDE SEQUENCE [LARGE SCALE GENOMIC DNA]</scope>
    <source>
        <strain evidence="2 3">CBS 494.80</strain>
    </source>
</reference>
<evidence type="ECO:0000313" key="2">
    <source>
        <dbReference type="EMBL" id="KAL2076212.1"/>
    </source>
</evidence>
<organism evidence="2 3">
    <name type="scientific">Oculimacula yallundae</name>
    <dbReference type="NCBI Taxonomy" id="86028"/>
    <lineage>
        <taxon>Eukaryota</taxon>
        <taxon>Fungi</taxon>
        <taxon>Dikarya</taxon>
        <taxon>Ascomycota</taxon>
        <taxon>Pezizomycotina</taxon>
        <taxon>Leotiomycetes</taxon>
        <taxon>Helotiales</taxon>
        <taxon>Ploettnerulaceae</taxon>
        <taxon>Oculimacula</taxon>
    </lineage>
</organism>
<evidence type="ECO:0000313" key="3">
    <source>
        <dbReference type="Proteomes" id="UP001595075"/>
    </source>
</evidence>
<gene>
    <name evidence="2" type="ORF">VTL71DRAFT_1155</name>
</gene>
<name>A0ABR4D216_9HELO</name>
<feature type="region of interest" description="Disordered" evidence="1">
    <location>
        <begin position="1"/>
        <end position="101"/>
    </location>
</feature>
<dbReference type="PANTHER" id="PTHR37540">
    <property type="entry name" value="TRANSCRIPTION FACTOR (ACR-2), PUTATIVE-RELATED-RELATED"/>
    <property type="match status" value="1"/>
</dbReference>